<evidence type="ECO:0000256" key="1">
    <source>
        <dbReference type="ARBA" id="ARBA00006484"/>
    </source>
</evidence>
<dbReference type="SMART" id="SM00822">
    <property type="entry name" value="PKS_KR"/>
    <property type="match status" value="1"/>
</dbReference>
<dbReference type="PANTHER" id="PTHR42760:SF133">
    <property type="entry name" value="3-OXOACYL-[ACYL-CARRIER-PROTEIN] REDUCTASE"/>
    <property type="match status" value="1"/>
</dbReference>
<feature type="domain" description="Ketoreductase" evidence="4">
    <location>
        <begin position="44"/>
        <end position="231"/>
    </location>
</feature>
<protein>
    <submittedName>
        <fullName evidence="5">Oxidoreductase, short chain dehydrogenase/reductase family protein</fullName>
    </submittedName>
</protein>
<organism evidence="5 6">
    <name type="scientific">Anaerostipes caccae (strain DSM 14662 / CCUG 47493 / JCM 13470 / NCIMB 13811 / L1-92)</name>
    <dbReference type="NCBI Taxonomy" id="411490"/>
    <lineage>
        <taxon>Bacteria</taxon>
        <taxon>Bacillati</taxon>
        <taxon>Bacillota</taxon>
        <taxon>Clostridia</taxon>
        <taxon>Lachnospirales</taxon>
        <taxon>Lachnospiraceae</taxon>
        <taxon>Anaerostipes</taxon>
    </lineage>
</organism>
<name>B0MJC2_ANACD</name>
<dbReference type="InterPro" id="IPR057326">
    <property type="entry name" value="KR_dom"/>
</dbReference>
<evidence type="ECO:0000313" key="6">
    <source>
        <dbReference type="Proteomes" id="UP000004935"/>
    </source>
</evidence>
<dbReference type="InterPro" id="IPR020904">
    <property type="entry name" value="Sc_DH/Rdtase_CS"/>
</dbReference>
<dbReference type="InterPro" id="IPR002347">
    <property type="entry name" value="SDR_fam"/>
</dbReference>
<gene>
    <name evidence="5" type="ORF">ANACAC_03734</name>
</gene>
<dbReference type="HOGENOM" id="CLU_010194_1_0_9"/>
<dbReference type="PRINTS" id="PR00080">
    <property type="entry name" value="SDRFAMILY"/>
</dbReference>
<dbReference type="PRINTS" id="PR00081">
    <property type="entry name" value="GDHRDH"/>
</dbReference>
<sequence>MGDKKLFSYRCIFTASDQTECSMKNKHLIGGFFMNESWLGLEGKTVIVTGGASGIGKAVAQEFLNVGCNVVVSDMAPEAPEFDTAAGKFHYVKTDVTSAEDVDAMVKEVVDTFGTVDVLVNNAGINIPRLLVDPKEPKGQYELDEAVWDKVCSVNLKGVFFCAQTVGRILVEKGEGVIINMSSESGLEGSEGQSVYAATKNAVNSLTRSWAKELGKQGVRVVGVAPGIMEATGLRTLAYESALAYTRGITVDDLRAGYSKTSTTPLGRSGKLSEVADMCVYLASQRSSYVHGVTINVAGGKTRG</sequence>
<dbReference type="NCBIfam" id="NF004817">
    <property type="entry name" value="PRK06171.1"/>
    <property type="match status" value="1"/>
</dbReference>
<comment type="caution">
    <text evidence="5">The sequence shown here is derived from an EMBL/GenBank/DDBJ whole genome shotgun (WGS) entry which is preliminary data.</text>
</comment>
<dbReference type="GO" id="GO:0008206">
    <property type="term" value="P:bile acid metabolic process"/>
    <property type="evidence" value="ECO:0007669"/>
    <property type="project" value="UniProtKB-ARBA"/>
</dbReference>
<dbReference type="AlphaFoldDB" id="B0MJC2"/>
<accession>B0MJC2</accession>
<dbReference type="GO" id="GO:0016616">
    <property type="term" value="F:oxidoreductase activity, acting on the CH-OH group of donors, NAD or NADP as acceptor"/>
    <property type="evidence" value="ECO:0007669"/>
    <property type="project" value="UniProtKB-ARBA"/>
</dbReference>
<dbReference type="FunFam" id="3.40.50.720:FF:000084">
    <property type="entry name" value="Short-chain dehydrogenase reductase"/>
    <property type="match status" value="1"/>
</dbReference>
<proteinExistence type="inferred from homology"/>
<evidence type="ECO:0000256" key="3">
    <source>
        <dbReference type="RuleBase" id="RU000363"/>
    </source>
</evidence>
<reference evidence="5" key="2">
    <citation type="submission" date="2013-11" db="EMBL/GenBank/DDBJ databases">
        <title>Draft genome sequence of Anaerostipes caccae (DSM 14662).</title>
        <authorList>
            <person name="Sudarsanam P."/>
            <person name="Ley R."/>
            <person name="Guruge J."/>
            <person name="Turnbaugh P.J."/>
            <person name="Mahowald M."/>
            <person name="Liep D."/>
            <person name="Gordon J."/>
        </authorList>
    </citation>
    <scope>NUCLEOTIDE SEQUENCE</scope>
    <source>
        <strain evidence="5">DSM 14662</strain>
    </source>
</reference>
<dbReference type="InterPro" id="IPR036291">
    <property type="entry name" value="NAD(P)-bd_dom_sf"/>
</dbReference>
<dbReference type="PANTHER" id="PTHR42760">
    <property type="entry name" value="SHORT-CHAIN DEHYDROGENASES/REDUCTASES FAMILY MEMBER"/>
    <property type="match status" value="1"/>
</dbReference>
<evidence type="ECO:0000259" key="4">
    <source>
        <dbReference type="SMART" id="SM00822"/>
    </source>
</evidence>
<comment type="similarity">
    <text evidence="1 3">Belongs to the short-chain dehydrogenases/reductases (SDR) family.</text>
</comment>
<dbReference type="CDD" id="cd05233">
    <property type="entry name" value="SDR_c"/>
    <property type="match status" value="1"/>
</dbReference>
<dbReference type="STRING" id="411490.ANACAC_03734"/>
<dbReference type="Gene3D" id="3.40.50.720">
    <property type="entry name" value="NAD(P)-binding Rossmann-like Domain"/>
    <property type="match status" value="1"/>
</dbReference>
<evidence type="ECO:0000313" key="5">
    <source>
        <dbReference type="EMBL" id="EDR95704.1"/>
    </source>
</evidence>
<keyword evidence="6" id="KW-1185">Reference proteome</keyword>
<dbReference type="eggNOG" id="COG1028">
    <property type="taxonomic scope" value="Bacteria"/>
</dbReference>
<keyword evidence="2" id="KW-0560">Oxidoreductase</keyword>
<reference evidence="5" key="1">
    <citation type="submission" date="2007-11" db="EMBL/GenBank/DDBJ databases">
        <authorList>
            <person name="Fulton L."/>
            <person name="Clifton S."/>
            <person name="Fulton B."/>
            <person name="Xu J."/>
            <person name="Minx P."/>
            <person name="Pepin K.H."/>
            <person name="Johnson M."/>
            <person name="Thiruvilangam P."/>
            <person name="Bhonagiri V."/>
            <person name="Nash W.E."/>
            <person name="Mardis E.R."/>
            <person name="Wilson R.K."/>
        </authorList>
    </citation>
    <scope>NUCLEOTIDE SEQUENCE [LARGE SCALE GENOMIC DNA]</scope>
    <source>
        <strain evidence="5">DSM 14662</strain>
    </source>
</reference>
<dbReference type="Pfam" id="PF00106">
    <property type="entry name" value="adh_short"/>
    <property type="match status" value="1"/>
</dbReference>
<dbReference type="SUPFAM" id="SSF51735">
    <property type="entry name" value="NAD(P)-binding Rossmann-fold domains"/>
    <property type="match status" value="1"/>
</dbReference>
<dbReference type="Proteomes" id="UP000004935">
    <property type="component" value="Unassembled WGS sequence"/>
</dbReference>
<dbReference type="PROSITE" id="PS00061">
    <property type="entry name" value="ADH_SHORT"/>
    <property type="match status" value="1"/>
</dbReference>
<evidence type="ECO:0000256" key="2">
    <source>
        <dbReference type="ARBA" id="ARBA00023002"/>
    </source>
</evidence>
<dbReference type="EMBL" id="ABAX03000039">
    <property type="protein sequence ID" value="EDR95704.1"/>
    <property type="molecule type" value="Genomic_DNA"/>
</dbReference>